<accession>A0A8B2NZ81</accession>
<dbReference type="Proteomes" id="UP000249590">
    <property type="component" value="Unassembled WGS sequence"/>
</dbReference>
<comment type="caution">
    <text evidence="1">The sequence shown here is derived from an EMBL/GenBank/DDBJ whole genome shotgun (WGS) entry which is preliminary data.</text>
</comment>
<dbReference type="RefSeq" id="WP_111342196.1">
    <property type="nucleotide sequence ID" value="NZ_QHHQ01000001.1"/>
</dbReference>
<evidence type="ECO:0008006" key="3">
    <source>
        <dbReference type="Google" id="ProtNLM"/>
    </source>
</evidence>
<name>A0A8B2NZ81_9HYPH</name>
<reference evidence="1 2" key="1">
    <citation type="submission" date="2018-05" db="EMBL/GenBank/DDBJ databases">
        <title>Acuticoccus sediminis sp. nov., isolated from deep-sea sediment of Indian Ocean.</title>
        <authorList>
            <person name="Liu X."/>
            <person name="Lai Q."/>
            <person name="Du Y."/>
            <person name="Sun F."/>
            <person name="Zhang X."/>
            <person name="Wang S."/>
            <person name="Shao Z."/>
        </authorList>
    </citation>
    <scope>NUCLEOTIDE SEQUENCE [LARGE SCALE GENOMIC DNA]</scope>
    <source>
        <strain evidence="1 2">PTG4-2</strain>
    </source>
</reference>
<keyword evidence="2" id="KW-1185">Reference proteome</keyword>
<dbReference type="Pfam" id="PF07262">
    <property type="entry name" value="CdiI"/>
    <property type="match status" value="1"/>
</dbReference>
<evidence type="ECO:0000313" key="1">
    <source>
        <dbReference type="EMBL" id="RAI03475.1"/>
    </source>
</evidence>
<dbReference type="EMBL" id="QHHQ01000001">
    <property type="protein sequence ID" value="RAI03475.1"/>
    <property type="molecule type" value="Genomic_DNA"/>
</dbReference>
<sequence>MTRKPFNPPPPKERKEATVVAFRAFYWIHSWAVYGASLLDPDGIDADYPPDLGDSELGAAAREALLASRFIGPDHPDWDRVGAYFTREKDKELSARFLARAGVKTEATLYKGAANVALTLRDGTISLEPWKYEGRGGFGGIRGVEPTELPETISDEELGAAIRAAIEVSRAVGKR</sequence>
<protein>
    <recommendedName>
        <fullName evidence="3">CdiI family contact-dependent growth inhibition immunity protein</fullName>
    </recommendedName>
</protein>
<gene>
    <name evidence="1" type="ORF">DLJ53_02930</name>
</gene>
<dbReference type="OrthoDB" id="8448460at2"/>
<dbReference type="SUPFAM" id="SSF160207">
    <property type="entry name" value="NMB0488-like"/>
    <property type="match status" value="1"/>
</dbReference>
<dbReference type="Gene3D" id="3.40.1590.10">
    <property type="entry name" value="NMB0488-like"/>
    <property type="match status" value="1"/>
</dbReference>
<proteinExistence type="predicted"/>
<organism evidence="1 2">
    <name type="scientific">Acuticoccus sediminis</name>
    <dbReference type="NCBI Taxonomy" id="2184697"/>
    <lineage>
        <taxon>Bacteria</taxon>
        <taxon>Pseudomonadati</taxon>
        <taxon>Pseudomonadota</taxon>
        <taxon>Alphaproteobacteria</taxon>
        <taxon>Hyphomicrobiales</taxon>
        <taxon>Amorphaceae</taxon>
        <taxon>Acuticoccus</taxon>
    </lineage>
</organism>
<dbReference type="InterPro" id="IPR009888">
    <property type="entry name" value="CdiI_Proteobact"/>
</dbReference>
<dbReference type="AlphaFoldDB" id="A0A8B2NZ81"/>
<dbReference type="InterPro" id="IPR037891">
    <property type="entry name" value="Cdil-like_sf"/>
</dbReference>
<evidence type="ECO:0000313" key="2">
    <source>
        <dbReference type="Proteomes" id="UP000249590"/>
    </source>
</evidence>